<evidence type="ECO:0000256" key="4">
    <source>
        <dbReference type="ARBA" id="ARBA00023136"/>
    </source>
</evidence>
<dbReference type="GO" id="GO:0016020">
    <property type="term" value="C:membrane"/>
    <property type="evidence" value="ECO:0007669"/>
    <property type="project" value="UniProtKB-SubCell"/>
</dbReference>
<evidence type="ECO:0000256" key="3">
    <source>
        <dbReference type="ARBA" id="ARBA00022989"/>
    </source>
</evidence>
<dbReference type="GO" id="GO:0005524">
    <property type="term" value="F:ATP binding"/>
    <property type="evidence" value="ECO:0007669"/>
    <property type="project" value="InterPro"/>
</dbReference>
<dbReference type="OrthoDB" id="6500128at2759"/>
<dbReference type="PANTHER" id="PTHR24221:SF503">
    <property type="entry name" value="MITOCHONDRIAL POTASSIUM CHANNEL ATP-BINDING SUBUNIT"/>
    <property type="match status" value="1"/>
</dbReference>
<evidence type="ECO:0000313" key="9">
    <source>
        <dbReference type="EMBL" id="CAF4070249.1"/>
    </source>
</evidence>
<evidence type="ECO:0000256" key="1">
    <source>
        <dbReference type="ARBA" id="ARBA00004141"/>
    </source>
</evidence>
<keyword evidence="11" id="KW-1185">Reference proteome</keyword>
<dbReference type="Pfam" id="PF00664">
    <property type="entry name" value="ABC_membrane"/>
    <property type="match status" value="1"/>
</dbReference>
<keyword evidence="2 5" id="KW-0812">Transmembrane</keyword>
<comment type="subcellular location">
    <subcellularLocation>
        <location evidence="1">Membrane</location>
        <topology evidence="1">Multi-pass membrane protein</topology>
    </subcellularLocation>
</comment>
<evidence type="ECO:0000256" key="2">
    <source>
        <dbReference type="ARBA" id="ARBA00022692"/>
    </source>
</evidence>
<feature type="domain" description="ABC transmembrane type-1" evidence="6">
    <location>
        <begin position="1"/>
        <end position="150"/>
    </location>
</feature>
<dbReference type="PANTHER" id="PTHR24221">
    <property type="entry name" value="ATP-BINDING CASSETTE SUB-FAMILY B"/>
    <property type="match status" value="1"/>
</dbReference>
<dbReference type="Gene3D" id="1.20.1560.10">
    <property type="entry name" value="ABC transporter type 1, transmembrane domain"/>
    <property type="match status" value="1"/>
</dbReference>
<dbReference type="Proteomes" id="UP000663829">
    <property type="component" value="Unassembled WGS sequence"/>
</dbReference>
<dbReference type="PROSITE" id="PS50929">
    <property type="entry name" value="ABC_TM1F"/>
    <property type="match status" value="1"/>
</dbReference>
<feature type="transmembrane region" description="Helical" evidence="5">
    <location>
        <begin position="119"/>
        <end position="137"/>
    </location>
</feature>
<evidence type="ECO:0000256" key="5">
    <source>
        <dbReference type="SAM" id="Phobius"/>
    </source>
</evidence>
<organism evidence="8 11">
    <name type="scientific">Didymodactylos carnosus</name>
    <dbReference type="NCBI Taxonomy" id="1234261"/>
    <lineage>
        <taxon>Eukaryota</taxon>
        <taxon>Metazoa</taxon>
        <taxon>Spiralia</taxon>
        <taxon>Gnathifera</taxon>
        <taxon>Rotifera</taxon>
        <taxon>Eurotatoria</taxon>
        <taxon>Bdelloidea</taxon>
        <taxon>Philodinida</taxon>
        <taxon>Philodinidae</taxon>
        <taxon>Didymodactylos</taxon>
    </lineage>
</organism>
<protein>
    <recommendedName>
        <fullName evidence="6">ABC transmembrane type-1 domain-containing protein</fullName>
    </recommendedName>
</protein>
<keyword evidence="3 5" id="KW-1133">Transmembrane helix</keyword>
<dbReference type="EMBL" id="CAJOBA010038990">
    <property type="protein sequence ID" value="CAF4070249.1"/>
    <property type="molecule type" value="Genomic_DNA"/>
</dbReference>
<dbReference type="Proteomes" id="UP000682733">
    <property type="component" value="Unassembled WGS sequence"/>
</dbReference>
<dbReference type="EMBL" id="CAJNOK010017431">
    <property type="protein sequence ID" value="CAF1263824.1"/>
    <property type="molecule type" value="Genomic_DNA"/>
</dbReference>
<gene>
    <name evidence="8" type="ORF">GPM918_LOCUS36425</name>
    <name evidence="7" type="ORF">OVA965_LOCUS26859</name>
    <name evidence="10" type="ORF">SRO942_LOCUS37163</name>
    <name evidence="9" type="ORF">TMI583_LOCUS27602</name>
</gene>
<dbReference type="Proteomes" id="UP000677228">
    <property type="component" value="Unassembled WGS sequence"/>
</dbReference>
<feature type="transmembrane region" description="Helical" evidence="5">
    <location>
        <begin position="37"/>
        <end position="61"/>
    </location>
</feature>
<comment type="caution">
    <text evidence="8">The sequence shown here is derived from an EMBL/GenBank/DDBJ whole genome shotgun (WGS) entry which is preliminary data.</text>
</comment>
<feature type="transmembrane region" description="Helical" evidence="5">
    <location>
        <begin position="143"/>
        <end position="160"/>
    </location>
</feature>
<dbReference type="InterPro" id="IPR011527">
    <property type="entry name" value="ABC1_TM_dom"/>
</dbReference>
<dbReference type="AlphaFoldDB" id="A0A815SVW0"/>
<evidence type="ECO:0000313" key="10">
    <source>
        <dbReference type="EMBL" id="CAF4357552.1"/>
    </source>
</evidence>
<dbReference type="EMBL" id="CAJNOQ010022007">
    <property type="protein sequence ID" value="CAF1494933.1"/>
    <property type="molecule type" value="Genomic_DNA"/>
</dbReference>
<dbReference type="GO" id="GO:0140359">
    <property type="term" value="F:ABC-type transporter activity"/>
    <property type="evidence" value="ECO:0007669"/>
    <property type="project" value="InterPro"/>
</dbReference>
<dbReference type="SUPFAM" id="SSF90123">
    <property type="entry name" value="ABC transporter transmembrane region"/>
    <property type="match status" value="1"/>
</dbReference>
<evidence type="ECO:0000313" key="11">
    <source>
        <dbReference type="Proteomes" id="UP000663829"/>
    </source>
</evidence>
<reference evidence="8" key="1">
    <citation type="submission" date="2021-02" db="EMBL/GenBank/DDBJ databases">
        <authorList>
            <person name="Nowell W R."/>
        </authorList>
    </citation>
    <scope>NUCLEOTIDE SEQUENCE</scope>
</reference>
<evidence type="ECO:0000259" key="6">
    <source>
        <dbReference type="PROSITE" id="PS50929"/>
    </source>
</evidence>
<name>A0A815SVW0_9BILA</name>
<accession>A0A815SVW0</accession>
<dbReference type="InterPro" id="IPR036640">
    <property type="entry name" value="ABC1_TM_sf"/>
</dbReference>
<dbReference type="Proteomes" id="UP000681722">
    <property type="component" value="Unassembled WGS sequence"/>
</dbReference>
<proteinExistence type="predicted"/>
<dbReference type="InterPro" id="IPR039421">
    <property type="entry name" value="Type_1_exporter"/>
</dbReference>
<sequence>MGLVLSSLSGLELPILGYVAAKLYSILSSPNEQTQLRLMTIILLIVGIGGSLSQFFVNLAFTKSGCELTLRIRSMSFKSMLRQEIAWHDEEAHSAGILTTQLSSDASALESFAGERIGIIMKSITALVAALIVTFIVSWKLSLVALVFIPWMVIGGMFLNERNNENRSMTADVQGGQVL</sequence>
<dbReference type="EMBL" id="CAJOBC010087509">
    <property type="protein sequence ID" value="CAF4357552.1"/>
    <property type="molecule type" value="Genomic_DNA"/>
</dbReference>
<evidence type="ECO:0000313" key="8">
    <source>
        <dbReference type="EMBL" id="CAF1494933.1"/>
    </source>
</evidence>
<evidence type="ECO:0000313" key="7">
    <source>
        <dbReference type="EMBL" id="CAF1263824.1"/>
    </source>
</evidence>
<keyword evidence="4 5" id="KW-0472">Membrane</keyword>